<keyword evidence="1" id="KW-0472">Membrane</keyword>
<evidence type="ECO:0000313" key="2">
    <source>
        <dbReference type="EMBL" id="GMT06731.1"/>
    </source>
</evidence>
<feature type="transmembrane region" description="Helical" evidence="1">
    <location>
        <begin position="176"/>
        <end position="202"/>
    </location>
</feature>
<keyword evidence="1" id="KW-1133">Transmembrane helix</keyword>
<organism evidence="2 3">
    <name type="scientific">Pristionchus entomophagus</name>
    <dbReference type="NCBI Taxonomy" id="358040"/>
    <lineage>
        <taxon>Eukaryota</taxon>
        <taxon>Metazoa</taxon>
        <taxon>Ecdysozoa</taxon>
        <taxon>Nematoda</taxon>
        <taxon>Chromadorea</taxon>
        <taxon>Rhabditida</taxon>
        <taxon>Rhabditina</taxon>
        <taxon>Diplogasteromorpha</taxon>
        <taxon>Diplogasteroidea</taxon>
        <taxon>Neodiplogasteridae</taxon>
        <taxon>Pristionchus</taxon>
    </lineage>
</organism>
<feature type="non-terminal residue" evidence="2">
    <location>
        <position position="1"/>
    </location>
</feature>
<dbReference type="PANTHER" id="PTHR46178:SF9">
    <property type="entry name" value="SEVEN TM RECEPTOR"/>
    <property type="match status" value="1"/>
</dbReference>
<protein>
    <recommendedName>
        <fullName evidence="4">G protein-coupled receptor</fullName>
    </recommendedName>
</protein>
<dbReference type="Proteomes" id="UP001432027">
    <property type="component" value="Unassembled WGS sequence"/>
</dbReference>
<keyword evidence="3" id="KW-1185">Reference proteome</keyword>
<evidence type="ECO:0008006" key="4">
    <source>
        <dbReference type="Google" id="ProtNLM"/>
    </source>
</evidence>
<evidence type="ECO:0000313" key="3">
    <source>
        <dbReference type="Proteomes" id="UP001432027"/>
    </source>
</evidence>
<keyword evidence="1" id="KW-0812">Transmembrane</keyword>
<feature type="transmembrane region" description="Helical" evidence="1">
    <location>
        <begin position="26"/>
        <end position="48"/>
    </location>
</feature>
<name>A0AAV5UI36_9BILA</name>
<dbReference type="EMBL" id="BTSX01000006">
    <property type="protein sequence ID" value="GMT06731.1"/>
    <property type="molecule type" value="Genomic_DNA"/>
</dbReference>
<proteinExistence type="predicted"/>
<dbReference type="SUPFAM" id="SSF81321">
    <property type="entry name" value="Family A G protein-coupled receptor-like"/>
    <property type="match status" value="1"/>
</dbReference>
<dbReference type="AlphaFoldDB" id="A0AAV5UI36"/>
<feature type="transmembrane region" description="Helical" evidence="1">
    <location>
        <begin position="214"/>
        <end position="232"/>
    </location>
</feature>
<comment type="caution">
    <text evidence="2">The sequence shown here is derived from an EMBL/GenBank/DDBJ whole genome shotgun (WGS) entry which is preliminary data.</text>
</comment>
<feature type="non-terminal residue" evidence="2">
    <location>
        <position position="257"/>
    </location>
</feature>
<gene>
    <name evidence="2" type="ORF">PENTCL1PPCAC_28905</name>
</gene>
<evidence type="ECO:0000256" key="1">
    <source>
        <dbReference type="SAM" id="Phobius"/>
    </source>
</evidence>
<feature type="transmembrane region" description="Helical" evidence="1">
    <location>
        <begin position="68"/>
        <end position="84"/>
    </location>
</feature>
<dbReference type="PANTHER" id="PTHR46178">
    <property type="entry name" value="SEVEN TM RECEPTOR"/>
    <property type="match status" value="1"/>
</dbReference>
<dbReference type="InterPro" id="IPR019428">
    <property type="entry name" value="7TM_GPCR_serpentine_rcpt_Str"/>
</dbReference>
<feature type="transmembrane region" description="Helical" evidence="1">
    <location>
        <begin position="134"/>
        <end position="155"/>
    </location>
</feature>
<sequence>QNYQDDKMTIIFSLAPWRENKNLFKISLNLFFFSYNAVLVHVTMSSVYRYALLCNATLRRMFEKTRRSLYALLFWACFFTYWLKTLNEILTDEVVVAEDIIVTIQKMFNVDLNKAGVVGNSIENISKSPLSGKMTFITVLGIVLLVISFCCGCAIHTTLQGDAISPKTKIIHKKALHLLMAQFALPLFFLHIPTFIFEVYSLLIQDTIPMFIKIYIRIFLTYYPVANAAFLTDDFRNFILSISVGECKVVAVDGPPP</sequence>
<dbReference type="Pfam" id="PF10326">
    <property type="entry name" value="7TM_GPCR_Str"/>
    <property type="match status" value="1"/>
</dbReference>
<accession>A0AAV5UI36</accession>
<reference evidence="2" key="1">
    <citation type="submission" date="2023-10" db="EMBL/GenBank/DDBJ databases">
        <title>Genome assembly of Pristionchus species.</title>
        <authorList>
            <person name="Yoshida K."/>
            <person name="Sommer R.J."/>
        </authorList>
    </citation>
    <scope>NUCLEOTIDE SEQUENCE</scope>
    <source>
        <strain evidence="2">RS0144</strain>
    </source>
</reference>